<dbReference type="SMART" id="SM00560">
    <property type="entry name" value="LamGL"/>
    <property type="match status" value="1"/>
</dbReference>
<evidence type="ECO:0000256" key="2">
    <source>
        <dbReference type="ARBA" id="ARBA00023157"/>
    </source>
</evidence>
<dbReference type="Gene3D" id="2.60.120.200">
    <property type="match status" value="1"/>
</dbReference>
<feature type="transmembrane region" description="Helical" evidence="3">
    <location>
        <begin position="106"/>
        <end position="127"/>
    </location>
</feature>
<dbReference type="InParanoid" id="Q7UR56"/>
<dbReference type="AlphaFoldDB" id="Q7UR56"/>
<keyword evidence="3" id="KW-0812">Transmembrane</keyword>
<sequence>MAPEQIAQETQLLDGRCDVHALGVLLFELLSGRSPFQSRTQNGLREQILFRQPTLLRSADPSLPKELEAICSKALAKHPADRHESAAEFATELRNWLERASNRRRITWIVMVILLLLALVTGVLIALSGGGSETNGTIQDGVMNFDGRTRVVTNLERTLPVTLEAWIKPDQYTDENCQFIIGSDIPGEYGLGIALCGSLLSVEHVEGMVNSSAAVVPGVWSHVAAVFTKTDTRLFLNGELVATASGSSKGGSTNFVIGNVGQDKLLDFFRGQIRSVRVSSGERYGEVFEPSNLSRDQTTLLLLNETASVRDESILDQDGEMLGTVEGH</sequence>
<dbReference type="SUPFAM" id="SSF56112">
    <property type="entry name" value="Protein kinase-like (PK-like)"/>
    <property type="match status" value="1"/>
</dbReference>
<dbReference type="SUPFAM" id="SSF49899">
    <property type="entry name" value="Concanavalin A-like lectins/glucanases"/>
    <property type="match status" value="1"/>
</dbReference>
<keyword evidence="3" id="KW-1133">Transmembrane helix</keyword>
<proteinExistence type="predicted"/>
<dbReference type="InterPro" id="IPR006558">
    <property type="entry name" value="LamG-like"/>
</dbReference>
<keyword evidence="6" id="KW-1185">Reference proteome</keyword>
<dbReference type="EC" id="2.7.1.-" evidence="5"/>
<keyword evidence="3" id="KW-0472">Membrane</keyword>
<accession>Q7UR56</accession>
<dbReference type="InterPro" id="IPR000719">
    <property type="entry name" value="Prot_kinase_dom"/>
</dbReference>
<dbReference type="STRING" id="243090.RB5876"/>
<evidence type="ECO:0000256" key="1">
    <source>
        <dbReference type="ARBA" id="ARBA00022729"/>
    </source>
</evidence>
<dbReference type="Gene3D" id="1.10.510.10">
    <property type="entry name" value="Transferase(Phosphotransferase) domain 1"/>
    <property type="match status" value="1"/>
</dbReference>
<dbReference type="HOGENOM" id="CLU_846981_0_0_0"/>
<dbReference type="Pfam" id="PF00069">
    <property type="entry name" value="Pkinase"/>
    <property type="match status" value="1"/>
</dbReference>
<dbReference type="EnsemblBacteria" id="CAD74484">
    <property type="protein sequence ID" value="CAD74484"/>
    <property type="gene ID" value="RB5876"/>
</dbReference>
<dbReference type="OrthoDB" id="6111975at2"/>
<evidence type="ECO:0000313" key="5">
    <source>
        <dbReference type="EMBL" id="CAD74484.1"/>
    </source>
</evidence>
<reference evidence="5 6" key="1">
    <citation type="journal article" date="2003" name="Proc. Natl. Acad. Sci. U.S.A.">
        <title>Complete genome sequence of the marine planctomycete Pirellula sp. strain 1.</title>
        <authorList>
            <person name="Gloeckner F.O."/>
            <person name="Kube M."/>
            <person name="Bauer M."/>
            <person name="Teeling H."/>
            <person name="Lombardot T."/>
            <person name="Ludwig W."/>
            <person name="Gade D."/>
            <person name="Beck A."/>
            <person name="Borzym K."/>
            <person name="Heitmann K."/>
            <person name="Rabus R."/>
            <person name="Schlesner H."/>
            <person name="Amann R."/>
            <person name="Reinhardt R."/>
        </authorList>
    </citation>
    <scope>NUCLEOTIDE SEQUENCE [LARGE SCALE GENOMIC DNA]</scope>
    <source>
        <strain evidence="6">DSM 10527 / NCIMB 13988 / SH1</strain>
    </source>
</reference>
<keyword evidence="5" id="KW-0418">Kinase</keyword>
<keyword evidence="2" id="KW-1015">Disulfide bond</keyword>
<dbReference type="KEGG" id="rba:RB5876"/>
<feature type="domain" description="Protein kinase" evidence="4">
    <location>
        <begin position="1"/>
        <end position="97"/>
    </location>
</feature>
<keyword evidence="5" id="KW-0808">Transferase</keyword>
<dbReference type="InterPro" id="IPR011009">
    <property type="entry name" value="Kinase-like_dom_sf"/>
</dbReference>
<keyword evidence="1" id="KW-0732">Signal</keyword>
<dbReference type="PATRIC" id="fig|243090.15.peg.2831"/>
<dbReference type="InterPro" id="IPR013320">
    <property type="entry name" value="ConA-like_dom_sf"/>
</dbReference>
<organism evidence="5 6">
    <name type="scientific">Rhodopirellula baltica (strain DSM 10527 / NCIMB 13988 / SH1)</name>
    <dbReference type="NCBI Taxonomy" id="243090"/>
    <lineage>
        <taxon>Bacteria</taxon>
        <taxon>Pseudomonadati</taxon>
        <taxon>Planctomycetota</taxon>
        <taxon>Planctomycetia</taxon>
        <taxon>Pirellulales</taxon>
        <taxon>Pirellulaceae</taxon>
        <taxon>Rhodopirellula</taxon>
    </lineage>
</organism>
<evidence type="ECO:0000313" key="6">
    <source>
        <dbReference type="Proteomes" id="UP000001025"/>
    </source>
</evidence>
<dbReference type="Proteomes" id="UP000001025">
    <property type="component" value="Chromosome"/>
</dbReference>
<dbReference type="eggNOG" id="COG0515">
    <property type="taxonomic scope" value="Bacteria"/>
</dbReference>
<dbReference type="EMBL" id="BX294143">
    <property type="protein sequence ID" value="CAD74484.1"/>
    <property type="molecule type" value="Genomic_DNA"/>
</dbReference>
<dbReference type="Pfam" id="PF13385">
    <property type="entry name" value="Laminin_G_3"/>
    <property type="match status" value="1"/>
</dbReference>
<dbReference type="GO" id="GO:0004674">
    <property type="term" value="F:protein serine/threonine kinase activity"/>
    <property type="evidence" value="ECO:0000318"/>
    <property type="project" value="GO_Central"/>
</dbReference>
<name>Q7UR56_RHOBA</name>
<gene>
    <name evidence="5" type="ordered locus">RB5876</name>
</gene>
<dbReference type="GO" id="GO:0005524">
    <property type="term" value="F:ATP binding"/>
    <property type="evidence" value="ECO:0007669"/>
    <property type="project" value="InterPro"/>
</dbReference>
<dbReference type="PROSITE" id="PS50011">
    <property type="entry name" value="PROTEIN_KINASE_DOM"/>
    <property type="match status" value="1"/>
</dbReference>
<evidence type="ECO:0000259" key="4">
    <source>
        <dbReference type="PROSITE" id="PS50011"/>
    </source>
</evidence>
<protein>
    <submittedName>
        <fullName evidence="5">Probable serine/threonine-protein kinase</fullName>
        <ecNumber evidence="5">2.7.1.-</ecNumber>
    </submittedName>
</protein>
<evidence type="ECO:0000256" key="3">
    <source>
        <dbReference type="SAM" id="Phobius"/>
    </source>
</evidence>